<evidence type="ECO:0000256" key="7">
    <source>
        <dbReference type="SAM" id="Coils"/>
    </source>
</evidence>
<dbReference type="Gene3D" id="3.40.50.11820">
    <property type="match status" value="1"/>
</dbReference>
<name>A0ABS8FVS0_9FIRM</name>
<evidence type="ECO:0000256" key="4">
    <source>
        <dbReference type="ARBA" id="ARBA00022679"/>
    </source>
</evidence>
<reference evidence="8 9" key="1">
    <citation type="submission" date="2021-10" db="EMBL/GenBank/DDBJ databases">
        <title>Anaerobic single-cell dispensing facilitates the cultivation of human gut bacteria.</title>
        <authorList>
            <person name="Afrizal A."/>
        </authorList>
    </citation>
    <scope>NUCLEOTIDE SEQUENCE [LARGE SCALE GENOMIC DNA]</scope>
    <source>
        <strain evidence="8 9">CLA-AA-H200</strain>
    </source>
</reference>
<keyword evidence="5" id="KW-0777">Teichoic acid biosynthesis</keyword>
<feature type="coiled-coil region" evidence="7">
    <location>
        <begin position="313"/>
        <end position="340"/>
    </location>
</feature>
<dbReference type="InterPro" id="IPR007554">
    <property type="entry name" value="Glycerophosphate_synth"/>
</dbReference>
<keyword evidence="4" id="KW-0808">Transferase</keyword>
<dbReference type="Proteomes" id="UP001198151">
    <property type="component" value="Unassembled WGS sequence"/>
</dbReference>
<dbReference type="Gene3D" id="3.40.50.12580">
    <property type="match status" value="1"/>
</dbReference>
<evidence type="ECO:0000256" key="2">
    <source>
        <dbReference type="ARBA" id="ARBA00010488"/>
    </source>
</evidence>
<gene>
    <name evidence="8" type="ORF">LKD70_06725</name>
</gene>
<keyword evidence="6" id="KW-0472">Membrane</keyword>
<dbReference type="InterPro" id="IPR043149">
    <property type="entry name" value="TagF_N"/>
</dbReference>
<comment type="subcellular location">
    <subcellularLocation>
        <location evidence="1">Cell membrane</location>
        <topology evidence="1">Peripheral membrane protein</topology>
    </subcellularLocation>
</comment>
<dbReference type="EMBL" id="JAJEQX010000009">
    <property type="protein sequence ID" value="MCC2254135.1"/>
    <property type="molecule type" value="Genomic_DNA"/>
</dbReference>
<evidence type="ECO:0000256" key="1">
    <source>
        <dbReference type="ARBA" id="ARBA00004202"/>
    </source>
</evidence>
<evidence type="ECO:0000313" key="9">
    <source>
        <dbReference type="Proteomes" id="UP001198151"/>
    </source>
</evidence>
<dbReference type="RefSeq" id="WP_227707269.1">
    <property type="nucleotide sequence ID" value="NZ_JAJEQX010000009.1"/>
</dbReference>
<keyword evidence="3" id="KW-1003">Cell membrane</keyword>
<proteinExistence type="inferred from homology"/>
<dbReference type="PANTHER" id="PTHR37316">
    <property type="entry name" value="TEICHOIC ACID GLYCEROL-PHOSPHATE PRIMASE"/>
    <property type="match status" value="1"/>
</dbReference>
<protein>
    <submittedName>
        <fullName evidence="8">CDP-glycerol glycerophosphotransferase family protein</fullName>
    </submittedName>
</protein>
<evidence type="ECO:0000256" key="3">
    <source>
        <dbReference type="ARBA" id="ARBA00022475"/>
    </source>
</evidence>
<comment type="caution">
    <text evidence="8">The sequence shown here is derived from an EMBL/GenBank/DDBJ whole genome shotgun (WGS) entry which is preliminary data.</text>
</comment>
<dbReference type="InterPro" id="IPR043148">
    <property type="entry name" value="TagF_C"/>
</dbReference>
<accession>A0ABS8FVS0</accession>
<evidence type="ECO:0000313" key="8">
    <source>
        <dbReference type="EMBL" id="MCC2254135.1"/>
    </source>
</evidence>
<evidence type="ECO:0000256" key="5">
    <source>
        <dbReference type="ARBA" id="ARBA00022944"/>
    </source>
</evidence>
<dbReference type="SUPFAM" id="SSF53756">
    <property type="entry name" value="UDP-Glycosyltransferase/glycogen phosphorylase"/>
    <property type="match status" value="1"/>
</dbReference>
<dbReference type="Pfam" id="PF04464">
    <property type="entry name" value="Glyphos_transf"/>
    <property type="match status" value="1"/>
</dbReference>
<organism evidence="8 9">
    <name type="scientific">Ruminococcus turbiniformis</name>
    <dbReference type="NCBI Taxonomy" id="2881258"/>
    <lineage>
        <taxon>Bacteria</taxon>
        <taxon>Bacillati</taxon>
        <taxon>Bacillota</taxon>
        <taxon>Clostridia</taxon>
        <taxon>Eubacteriales</taxon>
        <taxon>Oscillospiraceae</taxon>
        <taxon>Ruminococcus</taxon>
    </lineage>
</organism>
<sequence length="388" mass="45887">MRGLIKSVLGHILEVVFALFPIRKNKIFFETGIGEVKDNTKAVYDYLRKNYKDQYILKWAVRKGSDVSEIDPGEIVWKKTFGYYYHLMTSKYWIRTHSVDNIVRKREGQIYIQLWHGPGATKKEGFDTPGIENTGETMWHAREWDYYIATDPDSRDYIKTAVNLKIPRLLLGSPRSDRLVNMDPGEYKRIREELGIREGETAVLYAPTFREEDFNRTKIELKVKKLCALDGVRVILRLHPEVKSRMDISEYDSSVIDGNGYPDIFELYMASDIMVTDYSSVSIEYSLLKRPILYYMYDLEEYTKERDFYFNYLERLSGLIVRTEEELIRAVENIDGIMEEYHDRYEAYYDHYNRLNDGHVCERFCRLLSEGFFDRPGNDCLPEYAKKQ</sequence>
<evidence type="ECO:0000256" key="6">
    <source>
        <dbReference type="ARBA" id="ARBA00023136"/>
    </source>
</evidence>
<dbReference type="InterPro" id="IPR051612">
    <property type="entry name" value="Teichoic_Acid_Biosynth"/>
</dbReference>
<keyword evidence="9" id="KW-1185">Reference proteome</keyword>
<dbReference type="PANTHER" id="PTHR37316:SF3">
    <property type="entry name" value="TEICHOIC ACID GLYCEROL-PHOSPHATE TRANSFERASE"/>
    <property type="match status" value="1"/>
</dbReference>
<comment type="similarity">
    <text evidence="2">Belongs to the CDP-glycerol glycerophosphotransferase family.</text>
</comment>
<keyword evidence="7" id="KW-0175">Coiled coil</keyword>